<evidence type="ECO:0000256" key="6">
    <source>
        <dbReference type="ARBA" id="ARBA00023145"/>
    </source>
</evidence>
<feature type="domain" description="CARD" evidence="10">
    <location>
        <begin position="1"/>
        <end position="94"/>
    </location>
</feature>
<keyword evidence="12" id="KW-1185">Reference proteome</keyword>
<evidence type="ECO:0000256" key="7">
    <source>
        <dbReference type="RuleBase" id="RU003971"/>
    </source>
</evidence>
<evidence type="ECO:0000259" key="10">
    <source>
        <dbReference type="PROSITE" id="PS50209"/>
    </source>
</evidence>
<dbReference type="PROSITE" id="PS50207">
    <property type="entry name" value="CASPASE_P10"/>
    <property type="match status" value="1"/>
</dbReference>
<evidence type="ECO:0000259" key="9">
    <source>
        <dbReference type="PROSITE" id="PS50208"/>
    </source>
</evidence>
<dbReference type="CDD" id="cd01671">
    <property type="entry name" value="CARD"/>
    <property type="match status" value="1"/>
</dbReference>
<keyword evidence="2" id="KW-0645">Protease</keyword>
<evidence type="ECO:0000256" key="5">
    <source>
        <dbReference type="ARBA" id="ARBA00022807"/>
    </source>
</evidence>
<evidence type="ECO:0000256" key="2">
    <source>
        <dbReference type="ARBA" id="ARBA00022670"/>
    </source>
</evidence>
<dbReference type="Proteomes" id="UP001219518">
    <property type="component" value="Unassembled WGS sequence"/>
</dbReference>
<dbReference type="GO" id="GO:0006508">
    <property type="term" value="P:proteolysis"/>
    <property type="evidence" value="ECO:0007669"/>
    <property type="project" value="UniProtKB-KW"/>
</dbReference>
<dbReference type="InterPro" id="IPR011600">
    <property type="entry name" value="Pept_C14_caspase"/>
</dbReference>
<comment type="caution">
    <text evidence="11">The sequence shown here is derived from an EMBL/GenBank/DDBJ whole genome shotgun (WGS) entry which is preliminary data.</text>
</comment>
<keyword evidence="6" id="KW-0865">Zymogen</keyword>
<evidence type="ECO:0000259" key="8">
    <source>
        <dbReference type="PROSITE" id="PS50207"/>
    </source>
</evidence>
<dbReference type="InterPro" id="IPR001315">
    <property type="entry name" value="CARD"/>
</dbReference>
<dbReference type="GO" id="GO:0006915">
    <property type="term" value="P:apoptotic process"/>
    <property type="evidence" value="ECO:0007669"/>
    <property type="project" value="UniProtKB-KW"/>
</dbReference>
<protein>
    <submittedName>
        <fullName evidence="11">Caspase-2</fullName>
    </submittedName>
</protein>
<dbReference type="Pfam" id="PF00656">
    <property type="entry name" value="Peptidase_C14"/>
    <property type="match status" value="1"/>
</dbReference>
<evidence type="ECO:0000313" key="11">
    <source>
        <dbReference type="EMBL" id="KAK3930452.1"/>
    </source>
</evidence>
<accession>A0AAE1HZ01</accession>
<dbReference type="Gene3D" id="1.10.533.10">
    <property type="entry name" value="Death Domain, Fas"/>
    <property type="match status" value="1"/>
</dbReference>
<dbReference type="InterPro" id="IPR002138">
    <property type="entry name" value="Pept_C14_p10"/>
</dbReference>
<evidence type="ECO:0000313" key="12">
    <source>
        <dbReference type="Proteomes" id="UP001219518"/>
    </source>
</evidence>
<dbReference type="PANTHER" id="PTHR47901">
    <property type="entry name" value="CASPASE RECRUITMENT DOMAIN-CONTAINING PROTEIN 18"/>
    <property type="match status" value="1"/>
</dbReference>
<dbReference type="PANTHER" id="PTHR47901:SF8">
    <property type="entry name" value="CASPASE-3"/>
    <property type="match status" value="1"/>
</dbReference>
<dbReference type="SUPFAM" id="SSF47986">
    <property type="entry name" value="DEATH domain"/>
    <property type="match status" value="1"/>
</dbReference>
<dbReference type="PRINTS" id="PR00376">
    <property type="entry name" value="IL1BCENZYME"/>
</dbReference>
<proteinExistence type="inferred from homology"/>
<dbReference type="InterPro" id="IPR002398">
    <property type="entry name" value="Pept_C14"/>
</dbReference>
<evidence type="ECO:0000256" key="1">
    <source>
        <dbReference type="ARBA" id="ARBA00010134"/>
    </source>
</evidence>
<dbReference type="PROSITE" id="PS50208">
    <property type="entry name" value="CASPASE_P20"/>
    <property type="match status" value="1"/>
</dbReference>
<dbReference type="InterPro" id="IPR029030">
    <property type="entry name" value="Caspase-like_dom_sf"/>
</dbReference>
<dbReference type="InterPro" id="IPR011029">
    <property type="entry name" value="DEATH-like_dom_sf"/>
</dbReference>
<name>A0AAE1HZ01_9NEOP</name>
<dbReference type="GO" id="GO:0004197">
    <property type="term" value="F:cysteine-type endopeptidase activity"/>
    <property type="evidence" value="ECO:0007669"/>
    <property type="project" value="InterPro"/>
</dbReference>
<gene>
    <name evidence="11" type="ORF">KUF71_005186</name>
</gene>
<comment type="similarity">
    <text evidence="1 7">Belongs to the peptidase C14A family.</text>
</comment>
<dbReference type="InterPro" id="IPR001309">
    <property type="entry name" value="Pept_C14_p20"/>
</dbReference>
<keyword evidence="4" id="KW-0378">Hydrolase</keyword>
<dbReference type="GO" id="GO:0042981">
    <property type="term" value="P:regulation of apoptotic process"/>
    <property type="evidence" value="ECO:0007669"/>
    <property type="project" value="InterPro"/>
</dbReference>
<sequence length="382" mass="44601">MEESHRQLIKDNINVLVENCNADNMIEFLKYRNIFTERELHTYASVSFRRKPEEERCRQIFTDIQTRGPNAFSVLLECLHATKQDTQYKLLRQGRVAVPSLQYDINVKKSQSFPQNQNVYRMKSYPKGYFIFINNIKFETAEERIGAEKDVIFLEVLRDMGFSGDDCHFNKTVEEMWDLLKKFACREDLAEVDSCVVLISSHGNIHTSDSSDRNIHEHNLYIDGVNDITRQKPLFCNDIIELFNSDSCKLQRGCPKIFIFQACRGERSVYRGAIGGPELVNLKQSHPIWRDTFLLAPSMEGFKANRDLVTGSWLFMALTQVFPDHAHNKDLETMKDLINKQFDRYAEETKYAYQQTLSYYEYGVSKKLYFNPGLYDSRDDAN</sequence>
<organism evidence="11 12">
    <name type="scientific">Frankliniella fusca</name>
    <dbReference type="NCBI Taxonomy" id="407009"/>
    <lineage>
        <taxon>Eukaryota</taxon>
        <taxon>Metazoa</taxon>
        <taxon>Ecdysozoa</taxon>
        <taxon>Arthropoda</taxon>
        <taxon>Hexapoda</taxon>
        <taxon>Insecta</taxon>
        <taxon>Pterygota</taxon>
        <taxon>Neoptera</taxon>
        <taxon>Paraneoptera</taxon>
        <taxon>Thysanoptera</taxon>
        <taxon>Terebrantia</taxon>
        <taxon>Thripoidea</taxon>
        <taxon>Thripidae</taxon>
        <taxon>Frankliniella</taxon>
    </lineage>
</organism>
<reference evidence="11" key="2">
    <citation type="journal article" date="2023" name="BMC Genomics">
        <title>Pest status, molecular evolution, and epigenetic factors derived from the genome assembly of Frankliniella fusca, a thysanopteran phytovirus vector.</title>
        <authorList>
            <person name="Catto M.A."/>
            <person name="Labadie P.E."/>
            <person name="Jacobson A.L."/>
            <person name="Kennedy G.G."/>
            <person name="Srinivasan R."/>
            <person name="Hunt B.G."/>
        </authorList>
    </citation>
    <scope>NUCLEOTIDE SEQUENCE</scope>
    <source>
        <strain evidence="11">PL_HMW_Pooled</strain>
    </source>
</reference>
<dbReference type="SUPFAM" id="SSF52129">
    <property type="entry name" value="Caspase-like"/>
    <property type="match status" value="1"/>
</dbReference>
<dbReference type="SMART" id="SM00115">
    <property type="entry name" value="CASc"/>
    <property type="match status" value="1"/>
</dbReference>
<feature type="domain" description="Caspase family p10" evidence="8">
    <location>
        <begin position="282"/>
        <end position="372"/>
    </location>
</feature>
<feature type="domain" description="Caspase family p20" evidence="9">
    <location>
        <begin position="126"/>
        <end position="267"/>
    </location>
</feature>
<dbReference type="SMART" id="SM00114">
    <property type="entry name" value="CARD"/>
    <property type="match status" value="1"/>
</dbReference>
<dbReference type="AlphaFoldDB" id="A0AAE1HZ01"/>
<keyword evidence="3" id="KW-0053">Apoptosis</keyword>
<dbReference type="InterPro" id="IPR015917">
    <property type="entry name" value="Pept_C14A"/>
</dbReference>
<dbReference type="PROSITE" id="PS50209">
    <property type="entry name" value="CARD"/>
    <property type="match status" value="1"/>
</dbReference>
<reference evidence="11" key="1">
    <citation type="submission" date="2021-07" db="EMBL/GenBank/DDBJ databases">
        <authorList>
            <person name="Catto M.A."/>
            <person name="Jacobson A."/>
            <person name="Kennedy G."/>
            <person name="Labadie P."/>
            <person name="Hunt B.G."/>
            <person name="Srinivasan R."/>
        </authorList>
    </citation>
    <scope>NUCLEOTIDE SEQUENCE</scope>
    <source>
        <strain evidence="11">PL_HMW_Pooled</strain>
        <tissue evidence="11">Head</tissue>
    </source>
</reference>
<dbReference type="Gene3D" id="3.40.50.1460">
    <property type="match status" value="1"/>
</dbReference>
<dbReference type="EMBL" id="JAHWGI010001411">
    <property type="protein sequence ID" value="KAK3930452.1"/>
    <property type="molecule type" value="Genomic_DNA"/>
</dbReference>
<evidence type="ECO:0000256" key="3">
    <source>
        <dbReference type="ARBA" id="ARBA00022703"/>
    </source>
</evidence>
<keyword evidence="5" id="KW-0788">Thiol protease</keyword>
<evidence type="ECO:0000256" key="4">
    <source>
        <dbReference type="ARBA" id="ARBA00022801"/>
    </source>
</evidence>